<feature type="compositionally biased region" description="Polar residues" evidence="1">
    <location>
        <begin position="65"/>
        <end position="75"/>
    </location>
</feature>
<dbReference type="SUPFAM" id="SSF47473">
    <property type="entry name" value="EF-hand"/>
    <property type="match status" value="1"/>
</dbReference>
<feature type="region of interest" description="Disordered" evidence="1">
    <location>
        <begin position="452"/>
        <end position="481"/>
    </location>
</feature>
<evidence type="ECO:0000313" key="2">
    <source>
        <dbReference type="EMBL" id="KAG9463300.1"/>
    </source>
</evidence>
<sequence>MANEVSLEDLITNNESTCWKQRDLAQTHFFRVACKTFGPPKSRIRRIIAPPMEKLESATKDTGKETSAASRNIFRSQGEWKRSIEEPGPTGRSVSDWILERKNLRAQLDSIGDVEKWLQGKPELTDLERRVRNKMVEKRSESQMARENNQDMDEERRESKSAQRRIITPIIRQPSPEALAILEYYLQQRRLRLVDLYNQTDKSKKKEISSQDLKSVRKEAKIPISDLQFDDLVISLGSKHPNHINYKELSVGRHSWWKKTRHERKKGSSINPAAVKCFLPARDIQPEPSVSGALDSLMDSKRRSHQVNSVQSGSSKSQFLQVPPISLEEMRPLSYEDMEEIGKNYRERRRRAQSNTRLLEWLEQCRLVRTGNAAIDAHALPSTLGEEVAELVEQFRRQGLQEYHKILKLCKSFGVPLTETLLEQALLYPGDKLVCESQEHLQLRQPGTALRSNVKGESVGEASSPEAARTGKTVKNSPGTCSDVPYPPEKYVKCVKRKVRGKKGGQTETLKCWTTFEQFKEMSGNLERRFPHCFYMADDDAFWPGQLLEKLRMYLPQVATVSGS</sequence>
<dbReference type="PANTHER" id="PTHR47225">
    <property type="entry name" value="EF-HAND CALCIUM-BINDING DOMAIN-CONTAINING PROTEIN 12"/>
    <property type="match status" value="1"/>
</dbReference>
<gene>
    <name evidence="2" type="ORF">GDO78_022033</name>
</gene>
<feature type="region of interest" description="Disordered" evidence="1">
    <location>
        <begin position="129"/>
        <end position="169"/>
    </location>
</feature>
<proteinExistence type="predicted"/>
<feature type="compositionally biased region" description="Basic and acidic residues" evidence="1">
    <location>
        <begin position="129"/>
        <end position="141"/>
    </location>
</feature>
<dbReference type="Proteomes" id="UP000770717">
    <property type="component" value="Unassembled WGS sequence"/>
</dbReference>
<keyword evidence="3" id="KW-1185">Reference proteome</keyword>
<dbReference type="PANTHER" id="PTHR47225:SF1">
    <property type="entry name" value="EF-HAND CALCIUM-BINDING DOMAIN-CONTAINING PROTEIN 12"/>
    <property type="match status" value="1"/>
</dbReference>
<reference evidence="2" key="1">
    <citation type="thesis" date="2020" institute="ProQuest LLC" country="789 East Eisenhower Parkway, Ann Arbor, MI, USA">
        <title>Comparative Genomics and Chromosome Evolution.</title>
        <authorList>
            <person name="Mudd A.B."/>
        </authorList>
    </citation>
    <scope>NUCLEOTIDE SEQUENCE</scope>
    <source>
        <strain evidence="2">HN-11 Male</strain>
        <tissue evidence="2">Kidney and liver</tissue>
    </source>
</reference>
<dbReference type="InterPro" id="IPR011992">
    <property type="entry name" value="EF-hand-dom_pair"/>
</dbReference>
<organism evidence="2 3">
    <name type="scientific">Eleutherodactylus coqui</name>
    <name type="common">Puerto Rican coqui</name>
    <dbReference type="NCBI Taxonomy" id="57060"/>
    <lineage>
        <taxon>Eukaryota</taxon>
        <taxon>Metazoa</taxon>
        <taxon>Chordata</taxon>
        <taxon>Craniata</taxon>
        <taxon>Vertebrata</taxon>
        <taxon>Euteleostomi</taxon>
        <taxon>Amphibia</taxon>
        <taxon>Batrachia</taxon>
        <taxon>Anura</taxon>
        <taxon>Neobatrachia</taxon>
        <taxon>Hyloidea</taxon>
        <taxon>Eleutherodactylidae</taxon>
        <taxon>Eleutherodactylinae</taxon>
        <taxon>Eleutherodactylus</taxon>
        <taxon>Eleutherodactylus</taxon>
    </lineage>
</organism>
<evidence type="ECO:0000313" key="3">
    <source>
        <dbReference type="Proteomes" id="UP000770717"/>
    </source>
</evidence>
<comment type="caution">
    <text evidence="2">The sequence shown here is derived from an EMBL/GenBank/DDBJ whole genome shotgun (WGS) entry which is preliminary data.</text>
</comment>
<dbReference type="InterPro" id="IPR042847">
    <property type="entry name" value="EFC12"/>
</dbReference>
<name>A0A8J6E538_ELECQ</name>
<dbReference type="OrthoDB" id="10005811at2759"/>
<evidence type="ECO:0000256" key="1">
    <source>
        <dbReference type="SAM" id="MobiDB-lite"/>
    </source>
</evidence>
<feature type="region of interest" description="Disordered" evidence="1">
    <location>
        <begin position="56"/>
        <end position="92"/>
    </location>
</feature>
<dbReference type="EMBL" id="WNTK01007340">
    <property type="protein sequence ID" value="KAG9463300.1"/>
    <property type="molecule type" value="Genomic_DNA"/>
</dbReference>
<evidence type="ECO:0008006" key="4">
    <source>
        <dbReference type="Google" id="ProtNLM"/>
    </source>
</evidence>
<protein>
    <recommendedName>
        <fullName evidence="4">EF-hand calcium-binding domain-containing protein 12</fullName>
    </recommendedName>
</protein>
<dbReference type="AlphaFoldDB" id="A0A8J6E538"/>
<accession>A0A8J6E538</accession>